<organism evidence="8 9">
    <name type="scientific">Aphanothece cf. minutissima CCALA 015</name>
    <dbReference type="NCBI Taxonomy" id="2107695"/>
    <lineage>
        <taxon>Bacteria</taxon>
        <taxon>Bacillati</taxon>
        <taxon>Cyanobacteriota</taxon>
        <taxon>Cyanophyceae</taxon>
        <taxon>Oscillatoriophycideae</taxon>
        <taxon>Chroococcales</taxon>
        <taxon>Aphanothecaceae</taxon>
        <taxon>Aphanothece</taxon>
    </lineage>
</organism>
<dbReference type="Gene3D" id="3.50.50.60">
    <property type="entry name" value="FAD/NAD(P)-binding domain"/>
    <property type="match status" value="2"/>
</dbReference>
<reference evidence="8 9" key="2">
    <citation type="submission" date="2018-03" db="EMBL/GenBank/DDBJ databases">
        <title>The ancient ancestry and fast evolution of plastids.</title>
        <authorList>
            <person name="Moore K.R."/>
            <person name="Magnabosco C."/>
            <person name="Momper L."/>
            <person name="Gold D.A."/>
            <person name="Bosak T."/>
            <person name="Fournier G.P."/>
        </authorList>
    </citation>
    <scope>NUCLEOTIDE SEQUENCE [LARGE SCALE GENOMIC DNA]</scope>
    <source>
        <strain evidence="8 9">CCALA 015</strain>
    </source>
</reference>
<keyword evidence="9" id="KW-1185">Reference proteome</keyword>
<dbReference type="EMBL" id="PVWP01000010">
    <property type="protein sequence ID" value="PSB36429.1"/>
    <property type="molecule type" value="Genomic_DNA"/>
</dbReference>
<dbReference type="SUPFAM" id="SSF51905">
    <property type="entry name" value="FAD/NAD(P)-binding domain"/>
    <property type="match status" value="1"/>
</dbReference>
<dbReference type="Pfam" id="PF01266">
    <property type="entry name" value="DAO"/>
    <property type="match status" value="1"/>
</dbReference>
<dbReference type="PANTHER" id="PTHR42784:SF1">
    <property type="entry name" value="PYRANOSE 2-OXIDASE"/>
    <property type="match status" value="1"/>
</dbReference>
<dbReference type="Proteomes" id="UP000238218">
    <property type="component" value="Unassembled WGS sequence"/>
</dbReference>
<dbReference type="InterPro" id="IPR036188">
    <property type="entry name" value="FAD/NAD-bd_sf"/>
</dbReference>
<keyword evidence="4" id="KW-0274">FAD</keyword>
<evidence type="ECO:0000256" key="1">
    <source>
        <dbReference type="ARBA" id="ARBA00001974"/>
    </source>
</evidence>
<dbReference type="SUPFAM" id="SSF54373">
    <property type="entry name" value="FAD-linked reductases, C-terminal domain"/>
    <property type="match status" value="1"/>
</dbReference>
<dbReference type="Pfam" id="PF05199">
    <property type="entry name" value="GMC_oxred_C"/>
    <property type="match status" value="1"/>
</dbReference>
<feature type="domain" description="FAD dependent oxidoreductase" evidence="6">
    <location>
        <begin position="16"/>
        <end position="51"/>
    </location>
</feature>
<keyword evidence="5" id="KW-0560">Oxidoreductase</keyword>
<evidence type="ECO:0000259" key="6">
    <source>
        <dbReference type="Pfam" id="PF01266"/>
    </source>
</evidence>
<dbReference type="RefSeq" id="WP_106222728.1">
    <property type="nucleotide sequence ID" value="NZ_PVWP01000010.1"/>
</dbReference>
<accession>A0ABX5F534</accession>
<dbReference type="PANTHER" id="PTHR42784">
    <property type="entry name" value="PYRANOSE 2-OXIDASE"/>
    <property type="match status" value="1"/>
</dbReference>
<comment type="similarity">
    <text evidence="2">Belongs to the GMC oxidoreductase family.</text>
</comment>
<name>A0ABX5F534_9CHRO</name>
<dbReference type="InterPro" id="IPR051473">
    <property type="entry name" value="P2Ox-like"/>
</dbReference>
<reference evidence="8 9" key="1">
    <citation type="submission" date="2018-02" db="EMBL/GenBank/DDBJ databases">
        <authorList>
            <person name="Moore K."/>
            <person name="Momper L."/>
        </authorList>
    </citation>
    <scope>NUCLEOTIDE SEQUENCE [LARGE SCALE GENOMIC DNA]</scope>
    <source>
        <strain evidence="8 9">CCALA 015</strain>
    </source>
</reference>
<comment type="caution">
    <text evidence="8">The sequence shown here is derived from an EMBL/GenBank/DDBJ whole genome shotgun (WGS) entry which is preliminary data.</text>
</comment>
<evidence type="ECO:0000256" key="5">
    <source>
        <dbReference type="ARBA" id="ARBA00023002"/>
    </source>
</evidence>
<evidence type="ECO:0000256" key="4">
    <source>
        <dbReference type="ARBA" id="ARBA00022827"/>
    </source>
</evidence>
<sequence length="556" mass="59505">MSAVPSPTAGSDLPWDAVVVGAGANGSVAAMVLAEAGLRVLVLEAGPDLSASRALGSEPLNSLRRLAHLSSGRQRLQRHHPGFWKHNPELFVDERQNPYSTPPDAPFLWTRGRQVGGKSLTWGGITLRLSEAEFQAGRRDGHGPAWPIGTAELAPFYDRLETLLGVHGQRDGLPQLPDGRYLPPLPFTPGEKHLQTAIGRELGLPLIHSRGFRLHRPTPAAPWPPSSAQGRSLARALATGRVQLRSGAVVSHLEMDRSGRRAEAVVLVDAASGGRERLAAPLVVLCASTIETVRLLLHSSDAVRSGGLSDPSGSLGRYLMDHISTSRFFSIPAIGAPPEPAELSGAGSCFIPNTVNLEEGSSEAFLRGYGIWAALQRFDPPALLRRRPGEAVGFLIGHGEVLPRAGNRVSLDGSRTDAWDLPIPHIDCRWGTNEAAMVAHMQARMAAVVAAAGGRIRPIEELFVLPVLEPLIRNSLAVRPEPPPPGYYIHELGGARMAESPEEGVVDPWNRCWGAANVLVTDGACWPSAGWQSPTLTEMAITWRACAAAAAGMRRH</sequence>
<evidence type="ECO:0000256" key="3">
    <source>
        <dbReference type="ARBA" id="ARBA00022630"/>
    </source>
</evidence>
<evidence type="ECO:0000256" key="2">
    <source>
        <dbReference type="ARBA" id="ARBA00010790"/>
    </source>
</evidence>
<comment type="cofactor">
    <cofactor evidence="1">
        <name>FAD</name>
        <dbReference type="ChEBI" id="CHEBI:57692"/>
    </cofactor>
</comment>
<evidence type="ECO:0000313" key="8">
    <source>
        <dbReference type="EMBL" id="PSB36429.1"/>
    </source>
</evidence>
<gene>
    <name evidence="8" type="ORF">C7B81_14200</name>
</gene>
<feature type="domain" description="Glucose-methanol-choline oxidoreductase C-terminal" evidence="7">
    <location>
        <begin position="403"/>
        <end position="541"/>
    </location>
</feature>
<evidence type="ECO:0000313" key="9">
    <source>
        <dbReference type="Proteomes" id="UP000238218"/>
    </source>
</evidence>
<protein>
    <submittedName>
        <fullName evidence="8">GMC oxidoreductase</fullName>
    </submittedName>
</protein>
<dbReference type="InterPro" id="IPR007867">
    <property type="entry name" value="GMC_OxRtase_C"/>
</dbReference>
<proteinExistence type="inferred from homology"/>
<evidence type="ECO:0000259" key="7">
    <source>
        <dbReference type="Pfam" id="PF05199"/>
    </source>
</evidence>
<keyword evidence="3" id="KW-0285">Flavoprotein</keyword>
<dbReference type="InterPro" id="IPR006076">
    <property type="entry name" value="FAD-dep_OxRdtase"/>
</dbReference>